<dbReference type="Proteomes" id="UP001227268">
    <property type="component" value="Unassembled WGS sequence"/>
</dbReference>
<dbReference type="EMBL" id="JASBWT010000046">
    <property type="protein sequence ID" value="KAJ9091797.1"/>
    <property type="molecule type" value="Genomic_DNA"/>
</dbReference>
<reference evidence="1" key="1">
    <citation type="submission" date="2023-04" db="EMBL/GenBank/DDBJ databases">
        <title>Draft Genome sequencing of Naganishia species isolated from polar environments using Oxford Nanopore Technology.</title>
        <authorList>
            <person name="Leo P."/>
            <person name="Venkateswaran K."/>
        </authorList>
    </citation>
    <scope>NUCLEOTIDE SEQUENCE</scope>
    <source>
        <strain evidence="1">MNA-CCFEE 5423</strain>
    </source>
</reference>
<keyword evidence="2" id="KW-1185">Reference proteome</keyword>
<evidence type="ECO:0000313" key="1">
    <source>
        <dbReference type="EMBL" id="KAJ9091797.1"/>
    </source>
</evidence>
<gene>
    <name evidence="1" type="ORF">QFC21_007100</name>
</gene>
<comment type="caution">
    <text evidence="1">The sequence shown here is derived from an EMBL/GenBank/DDBJ whole genome shotgun (WGS) entry which is preliminary data.</text>
</comment>
<organism evidence="1 2">
    <name type="scientific">Naganishia friedmannii</name>
    <dbReference type="NCBI Taxonomy" id="89922"/>
    <lineage>
        <taxon>Eukaryota</taxon>
        <taxon>Fungi</taxon>
        <taxon>Dikarya</taxon>
        <taxon>Basidiomycota</taxon>
        <taxon>Agaricomycotina</taxon>
        <taxon>Tremellomycetes</taxon>
        <taxon>Filobasidiales</taxon>
        <taxon>Filobasidiaceae</taxon>
        <taxon>Naganishia</taxon>
    </lineage>
</organism>
<accession>A0ACC2UYD8</accession>
<proteinExistence type="predicted"/>
<protein>
    <submittedName>
        <fullName evidence="1">Uncharacterized protein</fullName>
    </submittedName>
</protein>
<name>A0ACC2UYD8_9TREE</name>
<sequence length="147" mass="16501">MMVKYPACVHLPVFKEWHASVVLDKSGMLNLIEKVRVLASDTPHILQNRLDVTITDSMDGAMCLDMFDKVSKLYTTHIRSIEDDMLPSRTDNPTVLRCRCVLEDHRKDRSGQALPSGKRSHEKAMWVTVILSERPGGVAAKVTVVEA</sequence>
<evidence type="ECO:0000313" key="2">
    <source>
        <dbReference type="Proteomes" id="UP001227268"/>
    </source>
</evidence>